<reference evidence="1 2" key="1">
    <citation type="submission" date="2016-10" db="EMBL/GenBank/DDBJ databases">
        <authorList>
            <person name="de Groot N.N."/>
        </authorList>
    </citation>
    <scope>NUCLEOTIDE SEQUENCE [LARGE SCALE GENOMIC DNA]</scope>
    <source>
        <strain evidence="1 2">Nv1</strain>
    </source>
</reference>
<dbReference type="Gene3D" id="3.30.2090.10">
    <property type="entry name" value="Multidrug efflux transporter AcrB TolC docking domain, DN and DC subdomains"/>
    <property type="match status" value="1"/>
</dbReference>
<proteinExistence type="predicted"/>
<keyword evidence="2" id="KW-1185">Reference proteome</keyword>
<protein>
    <submittedName>
        <fullName evidence="1">Uncharacterized protein</fullName>
    </submittedName>
</protein>
<evidence type="ECO:0000313" key="1">
    <source>
        <dbReference type="EMBL" id="SEK34330.1"/>
    </source>
</evidence>
<dbReference type="Gene3D" id="3.30.70.1440">
    <property type="entry name" value="Multidrug efflux transporter AcrB pore domain"/>
    <property type="match status" value="1"/>
</dbReference>
<evidence type="ECO:0000313" key="2">
    <source>
        <dbReference type="Proteomes" id="UP000198620"/>
    </source>
</evidence>
<name>A0A1H7GCV6_9PROT</name>
<sequence length="102" mass="11196">MPIELRIRGNDLKANFDYANLLLPKIRAIAGIADVRIQQSRRQPVFDIDVDRTRAQQVAVTMRDVTTSLVANLAGSSQVAPLKTMILGKLITSVRSVVPQGI</sequence>
<dbReference type="Proteomes" id="UP000198620">
    <property type="component" value="Unassembled WGS sequence"/>
</dbReference>
<gene>
    <name evidence="1" type="ORF">SAMN05216387_101205</name>
</gene>
<organism evidence="1 2">
    <name type="scientific">Nitrosovibrio tenuis</name>
    <dbReference type="NCBI Taxonomy" id="1233"/>
    <lineage>
        <taxon>Bacteria</taxon>
        <taxon>Pseudomonadati</taxon>
        <taxon>Pseudomonadota</taxon>
        <taxon>Betaproteobacteria</taxon>
        <taxon>Nitrosomonadales</taxon>
        <taxon>Nitrosomonadaceae</taxon>
        <taxon>Nitrosovibrio</taxon>
    </lineage>
</organism>
<dbReference type="AlphaFoldDB" id="A0A1H7GCV6"/>
<dbReference type="EMBL" id="FOBH01000001">
    <property type="protein sequence ID" value="SEK34330.1"/>
    <property type="molecule type" value="Genomic_DNA"/>
</dbReference>
<dbReference type="STRING" id="1233.SAMN05216387_101205"/>
<dbReference type="InterPro" id="IPR027463">
    <property type="entry name" value="AcrB_DN_DC_subdom"/>
</dbReference>
<accession>A0A1H7GCV6</accession>